<keyword evidence="1" id="KW-1133">Transmembrane helix</keyword>
<sequence length="187" mass="20757">QMDHDLELSLAPVRPHRLHRFAAEARRDIVAGVLAGGWLVVLLAAAIVCRGRRRPSGRAKAVLGGAALTVVLAAGIAHRSLPVMPTVARPIAHPLVFPTYAYKLGDTVSRALQAGDIDEQLLRKSPDQVFVRLIARKHIEGPVSNHVTGGTIRYERSPGNYSIRFVDEVPFFCYYDLRGREYRYPLR</sequence>
<accession>A0A0F8YNT9</accession>
<dbReference type="EMBL" id="LAZR01052405">
    <property type="protein sequence ID" value="KKK83037.1"/>
    <property type="molecule type" value="Genomic_DNA"/>
</dbReference>
<keyword evidence="1" id="KW-0812">Transmembrane</keyword>
<keyword evidence="1" id="KW-0472">Membrane</keyword>
<feature type="non-terminal residue" evidence="2">
    <location>
        <position position="1"/>
    </location>
</feature>
<name>A0A0F8YNT9_9ZZZZ</name>
<proteinExistence type="predicted"/>
<organism evidence="2">
    <name type="scientific">marine sediment metagenome</name>
    <dbReference type="NCBI Taxonomy" id="412755"/>
    <lineage>
        <taxon>unclassified sequences</taxon>
        <taxon>metagenomes</taxon>
        <taxon>ecological metagenomes</taxon>
    </lineage>
</organism>
<dbReference type="AlphaFoldDB" id="A0A0F8YNT9"/>
<feature type="transmembrane region" description="Helical" evidence="1">
    <location>
        <begin position="29"/>
        <end position="49"/>
    </location>
</feature>
<gene>
    <name evidence="2" type="ORF">LCGC14_2797390</name>
</gene>
<reference evidence="2" key="1">
    <citation type="journal article" date="2015" name="Nature">
        <title>Complex archaea that bridge the gap between prokaryotes and eukaryotes.</title>
        <authorList>
            <person name="Spang A."/>
            <person name="Saw J.H."/>
            <person name="Jorgensen S.L."/>
            <person name="Zaremba-Niedzwiedzka K."/>
            <person name="Martijn J."/>
            <person name="Lind A.E."/>
            <person name="van Eijk R."/>
            <person name="Schleper C."/>
            <person name="Guy L."/>
            <person name="Ettema T.J."/>
        </authorList>
    </citation>
    <scope>NUCLEOTIDE SEQUENCE</scope>
</reference>
<evidence type="ECO:0000256" key="1">
    <source>
        <dbReference type="SAM" id="Phobius"/>
    </source>
</evidence>
<comment type="caution">
    <text evidence="2">The sequence shown here is derived from an EMBL/GenBank/DDBJ whole genome shotgun (WGS) entry which is preliminary data.</text>
</comment>
<evidence type="ECO:0000313" key="2">
    <source>
        <dbReference type="EMBL" id="KKK83037.1"/>
    </source>
</evidence>
<protein>
    <submittedName>
        <fullName evidence="2">Uncharacterized protein</fullName>
    </submittedName>
</protein>
<feature type="transmembrane region" description="Helical" evidence="1">
    <location>
        <begin position="61"/>
        <end position="81"/>
    </location>
</feature>